<comment type="subcellular location">
    <subcellularLocation>
        <location evidence="1">Membrane</location>
        <topology evidence="1">Multi-pass membrane protein</topology>
    </subcellularLocation>
</comment>
<reference evidence="10" key="1">
    <citation type="journal article" date="2019" name="Int. J. Syst. Evol. Microbiol.">
        <title>The Global Catalogue of Microorganisms (GCM) 10K type strain sequencing project: providing services to taxonomists for standard genome sequencing and annotation.</title>
        <authorList>
            <consortium name="The Broad Institute Genomics Platform"/>
            <consortium name="The Broad Institute Genome Sequencing Center for Infectious Disease"/>
            <person name="Wu L."/>
            <person name="Ma J."/>
        </authorList>
    </citation>
    <scope>NUCLEOTIDE SEQUENCE [LARGE SCALE GENOMIC DNA]</scope>
    <source>
        <strain evidence="10">R28</strain>
    </source>
</reference>
<evidence type="ECO:0000256" key="6">
    <source>
        <dbReference type="ARBA" id="ARBA00022989"/>
    </source>
</evidence>
<feature type="transmembrane region" description="Helical" evidence="8">
    <location>
        <begin position="123"/>
        <end position="141"/>
    </location>
</feature>
<dbReference type="PANTHER" id="PTHR34975">
    <property type="entry name" value="SPORE GERMINATION PROTEIN A2"/>
    <property type="match status" value="1"/>
</dbReference>
<evidence type="ECO:0000256" key="3">
    <source>
        <dbReference type="ARBA" id="ARBA00022448"/>
    </source>
</evidence>
<comment type="caution">
    <text evidence="9">The sequence shown here is derived from an EMBL/GenBank/DDBJ whole genome shotgun (WGS) entry which is preliminary data.</text>
</comment>
<sequence>MDINVNVKSAVKVRAFYLFYIIVGVQVGVGIMGAPQFIFLESKQDAWISILISFAFMCIVVLVMFTILKQYKSADIFGIHVDLFGKWIGTILGTVYILFLFASLLSILLTYSLVINVFLHHTFPNIAVGIVLLSLTIYSVLGGFRVIVGVSFLFFFLSFWIVFLLYDPITRMEWTNLLPMFNASIPELLKGARATTYTVSGFEILFLIYPFIQDKKKAKLPAILALAFTTFVLLVTTIISIGYFSPLGLERVDWSVLLLFKSVTLTFFERLDYIIVVGWIMIIMPNLVILTWGISYGIKRLYKIPQRISLYTVAIILLIIISFVRSAHHVYQLTDFISKVGFWIVFVYPFIILPLVILKKKWRQRKGSA</sequence>
<feature type="transmembrane region" description="Helical" evidence="8">
    <location>
        <begin position="46"/>
        <end position="68"/>
    </location>
</feature>
<keyword evidence="10" id="KW-1185">Reference proteome</keyword>
<evidence type="ECO:0000313" key="9">
    <source>
        <dbReference type="EMBL" id="MFD2042829.1"/>
    </source>
</evidence>
<keyword evidence="6 8" id="KW-1133">Transmembrane helix</keyword>
<dbReference type="Pfam" id="PF03845">
    <property type="entry name" value="Spore_permease"/>
    <property type="match status" value="1"/>
</dbReference>
<gene>
    <name evidence="9" type="ORF">ACFSJF_00700</name>
</gene>
<dbReference type="RefSeq" id="WP_377554483.1">
    <property type="nucleotide sequence ID" value="NZ_JBHUHQ010000002.1"/>
</dbReference>
<evidence type="ECO:0000256" key="4">
    <source>
        <dbReference type="ARBA" id="ARBA00022544"/>
    </source>
</evidence>
<dbReference type="NCBIfam" id="TIGR00912">
    <property type="entry name" value="2A0309"/>
    <property type="match status" value="1"/>
</dbReference>
<evidence type="ECO:0000313" key="10">
    <source>
        <dbReference type="Proteomes" id="UP001597383"/>
    </source>
</evidence>
<dbReference type="Gene3D" id="1.20.1740.10">
    <property type="entry name" value="Amino acid/polyamine transporter I"/>
    <property type="match status" value="1"/>
</dbReference>
<feature type="transmembrane region" description="Helical" evidence="8">
    <location>
        <begin position="308"/>
        <end position="328"/>
    </location>
</feature>
<keyword evidence="7 8" id="KW-0472">Membrane</keyword>
<keyword evidence="3" id="KW-0813">Transport</keyword>
<feature type="transmembrane region" description="Helical" evidence="8">
    <location>
        <begin position="88"/>
        <end position="111"/>
    </location>
</feature>
<proteinExistence type="inferred from homology"/>
<evidence type="ECO:0000256" key="8">
    <source>
        <dbReference type="SAM" id="Phobius"/>
    </source>
</evidence>
<feature type="transmembrane region" description="Helical" evidence="8">
    <location>
        <begin position="224"/>
        <end position="244"/>
    </location>
</feature>
<comment type="similarity">
    <text evidence="2">Belongs to the amino acid-polyamine-organocation (APC) superfamily. Spore germination protein (SGP) (TC 2.A.3.9) family.</text>
</comment>
<evidence type="ECO:0000256" key="7">
    <source>
        <dbReference type="ARBA" id="ARBA00023136"/>
    </source>
</evidence>
<name>A0ABW4VT49_9BACI</name>
<feature type="transmembrane region" description="Helical" evidence="8">
    <location>
        <begin position="273"/>
        <end position="296"/>
    </location>
</feature>
<organism evidence="9 10">
    <name type="scientific">Ornithinibacillus salinisoli</name>
    <dbReference type="NCBI Taxonomy" id="1848459"/>
    <lineage>
        <taxon>Bacteria</taxon>
        <taxon>Bacillati</taxon>
        <taxon>Bacillota</taxon>
        <taxon>Bacilli</taxon>
        <taxon>Bacillales</taxon>
        <taxon>Bacillaceae</taxon>
        <taxon>Ornithinibacillus</taxon>
    </lineage>
</organism>
<dbReference type="EMBL" id="JBHUHQ010000002">
    <property type="protein sequence ID" value="MFD2042829.1"/>
    <property type="molecule type" value="Genomic_DNA"/>
</dbReference>
<feature type="transmembrane region" description="Helical" evidence="8">
    <location>
        <begin position="146"/>
        <end position="166"/>
    </location>
</feature>
<dbReference type="InterPro" id="IPR004761">
    <property type="entry name" value="Spore_GerAB"/>
</dbReference>
<keyword evidence="4" id="KW-0309">Germination</keyword>
<evidence type="ECO:0000256" key="2">
    <source>
        <dbReference type="ARBA" id="ARBA00007998"/>
    </source>
</evidence>
<dbReference type="PANTHER" id="PTHR34975:SF2">
    <property type="entry name" value="SPORE GERMINATION PROTEIN A2"/>
    <property type="match status" value="1"/>
</dbReference>
<evidence type="ECO:0000256" key="5">
    <source>
        <dbReference type="ARBA" id="ARBA00022692"/>
    </source>
</evidence>
<keyword evidence="5 8" id="KW-0812">Transmembrane</keyword>
<protein>
    <submittedName>
        <fullName evidence="9">GerAB/ArcD/ProY family transporter</fullName>
    </submittedName>
</protein>
<evidence type="ECO:0000256" key="1">
    <source>
        <dbReference type="ARBA" id="ARBA00004141"/>
    </source>
</evidence>
<dbReference type="Proteomes" id="UP001597383">
    <property type="component" value="Unassembled WGS sequence"/>
</dbReference>
<feature type="transmembrane region" description="Helical" evidence="8">
    <location>
        <begin position="340"/>
        <end position="358"/>
    </location>
</feature>
<feature type="transmembrane region" description="Helical" evidence="8">
    <location>
        <begin position="17"/>
        <end position="40"/>
    </location>
</feature>
<accession>A0ABW4VT49</accession>